<organism evidence="1 2">
    <name type="scientific">Coniosporium uncinatum</name>
    <dbReference type="NCBI Taxonomy" id="93489"/>
    <lineage>
        <taxon>Eukaryota</taxon>
        <taxon>Fungi</taxon>
        <taxon>Dikarya</taxon>
        <taxon>Ascomycota</taxon>
        <taxon>Pezizomycotina</taxon>
        <taxon>Dothideomycetes</taxon>
        <taxon>Dothideomycetes incertae sedis</taxon>
        <taxon>Coniosporium</taxon>
    </lineage>
</organism>
<evidence type="ECO:0000313" key="2">
    <source>
        <dbReference type="Proteomes" id="UP001186974"/>
    </source>
</evidence>
<evidence type="ECO:0000313" key="1">
    <source>
        <dbReference type="EMBL" id="KAK3045107.1"/>
    </source>
</evidence>
<gene>
    <name evidence="1" type="ORF">LTS18_014561</name>
</gene>
<sequence>MLLPAAAAASSRRLTLLLSLFLLSLLTLLPSVTASSRSRNPITHLEPLKDARISTPSHRITSSSHFSLTFALHGRRVRLALEPNHDVIPEGAQINYLGPDGEIRHSEPIRREEQRVYKGSAWFENLDGSWERTGWARVSVKRDGRVPLFEGVFARGGDHWHVQMAESYRRTRHMLDPEIEVRGDEDERMVVWRDSDIAAADNIGVREELKRNTAADAHVACPADRLEFNLQENHPVYVGMMSKREEVVEEDNSWTSPVGSVF</sequence>
<proteinExistence type="predicted"/>
<feature type="non-terminal residue" evidence="1">
    <location>
        <position position="262"/>
    </location>
</feature>
<accession>A0ACC3CUY4</accession>
<reference evidence="1" key="1">
    <citation type="submission" date="2024-09" db="EMBL/GenBank/DDBJ databases">
        <title>Black Yeasts Isolated from many extreme environments.</title>
        <authorList>
            <person name="Coleine C."/>
            <person name="Stajich J.E."/>
            <person name="Selbmann L."/>
        </authorList>
    </citation>
    <scope>NUCLEOTIDE SEQUENCE</scope>
    <source>
        <strain evidence="1">CCFEE 5737</strain>
    </source>
</reference>
<keyword evidence="2" id="KW-1185">Reference proteome</keyword>
<name>A0ACC3CUY4_9PEZI</name>
<dbReference type="Proteomes" id="UP001186974">
    <property type="component" value="Unassembled WGS sequence"/>
</dbReference>
<comment type="caution">
    <text evidence="1">The sequence shown here is derived from an EMBL/GenBank/DDBJ whole genome shotgun (WGS) entry which is preliminary data.</text>
</comment>
<dbReference type="EMBL" id="JAWDJW010011020">
    <property type="protein sequence ID" value="KAK3045107.1"/>
    <property type="molecule type" value="Genomic_DNA"/>
</dbReference>
<protein>
    <submittedName>
        <fullName evidence="1">Uncharacterized protein</fullName>
    </submittedName>
</protein>